<accession>D6RQQ7</accession>
<evidence type="ECO:0000313" key="2">
    <source>
        <dbReference type="EMBL" id="EFI26694.1"/>
    </source>
</evidence>
<sequence>MLHTLPEETVEHILRFTSIGQRASPDKDTLHKCSLVSRRITLASQRVLFEHICVNDLTWPWLQGFIDHLKARPRFATYIKKMRISRHPYRGAPPSMRARLAMSSDYGPPEPVDESDYDQGRCGDLLAELLDLLPALQGLSLANLSFFHLSTTSKDAFRRLFDPQSNRGLQELYVGWIGRNDSDIQIISSSTTLKTLEVGTLWRMENQPLFNPSTKLIRASLKKYRYTQDLCDPFGHPLLSSFPTIFSELESLDFPLPCGTPRDHHHLLIATKLLSISSSTLRVLTIQVEGFREDLPDLSHLGALREIKLHARNGCMKGKVHSFKFPSGPTTSFACRRILSRISPASPVSCIELNLRTTFEDNLPGNWLDTQFLHTDSLSQLRRVWNKLDLLLSDRERFPHLMRVALNFRLDLWGVNRFPDSKDYSGEAEMEDGLWMDKDLAARAEALGRRKAKLEEEHLSIEKLLPRTAIRLTVIRNFELSQKDWSYPGNEGLLIC</sequence>
<dbReference type="HOGENOM" id="CLU_568596_0_0_1"/>
<name>D6RQQ7_COPC7</name>
<feature type="coiled-coil region" evidence="1">
    <location>
        <begin position="437"/>
        <end position="464"/>
    </location>
</feature>
<keyword evidence="1" id="KW-0175">Coiled coil</keyword>
<dbReference type="InParanoid" id="D6RQQ7"/>
<evidence type="ECO:0000256" key="1">
    <source>
        <dbReference type="SAM" id="Coils"/>
    </source>
</evidence>
<evidence type="ECO:0000313" key="3">
    <source>
        <dbReference type="Proteomes" id="UP000001861"/>
    </source>
</evidence>
<protein>
    <recommendedName>
        <fullName evidence="4">F-box domain-containing protein</fullName>
    </recommendedName>
</protein>
<dbReference type="EMBL" id="AACS02000012">
    <property type="protein sequence ID" value="EFI26694.1"/>
    <property type="molecule type" value="Genomic_DNA"/>
</dbReference>
<evidence type="ECO:0008006" key="4">
    <source>
        <dbReference type="Google" id="ProtNLM"/>
    </source>
</evidence>
<gene>
    <name evidence="2" type="ORF">CC1G_15465</name>
</gene>
<reference evidence="2 3" key="1">
    <citation type="journal article" date="2010" name="Proc. Natl. Acad. Sci. U.S.A.">
        <title>Insights into evolution of multicellular fungi from the assembled chromosomes of the mushroom Coprinopsis cinerea (Coprinus cinereus).</title>
        <authorList>
            <person name="Stajich J.E."/>
            <person name="Wilke S.K."/>
            <person name="Ahren D."/>
            <person name="Au C.H."/>
            <person name="Birren B.W."/>
            <person name="Borodovsky M."/>
            <person name="Burns C."/>
            <person name="Canback B."/>
            <person name="Casselton L.A."/>
            <person name="Cheng C.K."/>
            <person name="Deng J."/>
            <person name="Dietrich F.S."/>
            <person name="Fargo D.C."/>
            <person name="Farman M.L."/>
            <person name="Gathman A.C."/>
            <person name="Goldberg J."/>
            <person name="Guigo R."/>
            <person name="Hoegger P.J."/>
            <person name="Hooker J.B."/>
            <person name="Huggins A."/>
            <person name="James T.Y."/>
            <person name="Kamada T."/>
            <person name="Kilaru S."/>
            <person name="Kodira C."/>
            <person name="Kues U."/>
            <person name="Kupfer D."/>
            <person name="Kwan H.S."/>
            <person name="Lomsadze A."/>
            <person name="Li W."/>
            <person name="Lilly W.W."/>
            <person name="Ma L.J."/>
            <person name="Mackey A.J."/>
            <person name="Manning G."/>
            <person name="Martin F."/>
            <person name="Muraguchi H."/>
            <person name="Natvig D.O."/>
            <person name="Palmerini H."/>
            <person name="Ramesh M.A."/>
            <person name="Rehmeyer C.J."/>
            <person name="Roe B.A."/>
            <person name="Shenoy N."/>
            <person name="Stanke M."/>
            <person name="Ter-Hovhannisyan V."/>
            <person name="Tunlid A."/>
            <person name="Velagapudi R."/>
            <person name="Vision T.J."/>
            <person name="Zeng Q."/>
            <person name="Zolan M.E."/>
            <person name="Pukkila P.J."/>
        </authorList>
    </citation>
    <scope>NUCLEOTIDE SEQUENCE [LARGE SCALE GENOMIC DNA]</scope>
    <source>
        <strain evidence="3">Okayama-7 / 130 / ATCC MYA-4618 / FGSC 9003</strain>
    </source>
</reference>
<keyword evidence="3" id="KW-1185">Reference proteome</keyword>
<dbReference type="GeneID" id="9380190"/>
<dbReference type="VEuPathDB" id="FungiDB:CC1G_15465"/>
<comment type="caution">
    <text evidence="2">The sequence shown here is derived from an EMBL/GenBank/DDBJ whole genome shotgun (WGS) entry which is preliminary data.</text>
</comment>
<dbReference type="AlphaFoldDB" id="D6RQQ7"/>
<dbReference type="KEGG" id="cci:CC1G_15465"/>
<proteinExistence type="predicted"/>
<dbReference type="RefSeq" id="XP_002910188.1">
    <property type="nucleotide sequence ID" value="XM_002910142.1"/>
</dbReference>
<organism evidence="2 3">
    <name type="scientific">Coprinopsis cinerea (strain Okayama-7 / 130 / ATCC MYA-4618 / FGSC 9003)</name>
    <name type="common">Inky cap fungus</name>
    <name type="synonym">Hormographiella aspergillata</name>
    <dbReference type="NCBI Taxonomy" id="240176"/>
    <lineage>
        <taxon>Eukaryota</taxon>
        <taxon>Fungi</taxon>
        <taxon>Dikarya</taxon>
        <taxon>Basidiomycota</taxon>
        <taxon>Agaricomycotina</taxon>
        <taxon>Agaricomycetes</taxon>
        <taxon>Agaricomycetidae</taxon>
        <taxon>Agaricales</taxon>
        <taxon>Agaricineae</taxon>
        <taxon>Psathyrellaceae</taxon>
        <taxon>Coprinopsis</taxon>
    </lineage>
</organism>
<dbReference type="Proteomes" id="UP000001861">
    <property type="component" value="Unassembled WGS sequence"/>
</dbReference>